<dbReference type="Proteomes" id="UP000265140">
    <property type="component" value="Chromosome 13"/>
</dbReference>
<feature type="domain" description="GST C-terminal" evidence="5">
    <location>
        <begin position="81"/>
        <end position="199"/>
    </location>
</feature>
<protein>
    <recommendedName>
        <fullName evidence="1">glutathione transferase</fullName>
        <ecNumber evidence="1">2.5.1.18</ecNumber>
    </recommendedName>
</protein>
<name>A0A3P9ABM9_ESOLU</name>
<feature type="domain" description="GST N-terminal" evidence="4">
    <location>
        <begin position="2"/>
        <end position="79"/>
    </location>
</feature>
<dbReference type="CDD" id="cd03039">
    <property type="entry name" value="GST_N_Sigma_like"/>
    <property type="match status" value="1"/>
</dbReference>
<evidence type="ECO:0000313" key="7">
    <source>
        <dbReference type="Proteomes" id="UP000265140"/>
    </source>
</evidence>
<dbReference type="InterPro" id="IPR036282">
    <property type="entry name" value="Glutathione-S-Trfase_C_sf"/>
</dbReference>
<dbReference type="SFLD" id="SFLDG00363">
    <property type="entry name" value="AMPS_(cytGST):_Alpha-__Mu-__Pi"/>
    <property type="match status" value="1"/>
</dbReference>
<dbReference type="Bgee" id="ENSELUG00000018513">
    <property type="expression patterns" value="Expressed in nose and 2 other cell types or tissues"/>
</dbReference>
<sequence length="199" mass="22859">MTCYKLIYFNMRGRAELSRYIFAYAGINFEDQRVEWKDWPSIKNTFPLGKLPVLEVNGFLLTQSLAIARYLAKKAGLLGGSDLATAQADALVDNLNDFTISIPWRENDPKIKAQKIDKLFQSHLPKLLDYLQRHLGDREWLVGDSVTWADLYWHVCFTTFSALRPGFADRHPALCALVKRVEGIPNLAQWIQNRPVTEF</sequence>
<dbReference type="InParanoid" id="A0A3P9ABM9"/>
<gene>
    <name evidence="6" type="primary">HPGDS</name>
</gene>
<comment type="catalytic activity">
    <reaction evidence="3">
        <text>RX + glutathione = an S-substituted glutathione + a halide anion + H(+)</text>
        <dbReference type="Rhea" id="RHEA:16437"/>
        <dbReference type="ChEBI" id="CHEBI:15378"/>
        <dbReference type="ChEBI" id="CHEBI:16042"/>
        <dbReference type="ChEBI" id="CHEBI:17792"/>
        <dbReference type="ChEBI" id="CHEBI:57925"/>
        <dbReference type="ChEBI" id="CHEBI:90779"/>
        <dbReference type="EC" id="2.5.1.18"/>
    </reaction>
</comment>
<dbReference type="SUPFAM" id="SSF47616">
    <property type="entry name" value="GST C-terminal domain-like"/>
    <property type="match status" value="1"/>
</dbReference>
<reference evidence="6" key="3">
    <citation type="submission" date="2025-08" db="UniProtKB">
        <authorList>
            <consortium name="Ensembl"/>
        </authorList>
    </citation>
    <scope>IDENTIFICATION</scope>
</reference>
<dbReference type="Pfam" id="PF14497">
    <property type="entry name" value="GST_C_3"/>
    <property type="match status" value="1"/>
</dbReference>
<dbReference type="PROSITE" id="PS50404">
    <property type="entry name" value="GST_NTER"/>
    <property type="match status" value="1"/>
</dbReference>
<dbReference type="PANTHER" id="PTHR11571:SF224">
    <property type="entry name" value="HEMATOPOIETIC PROSTAGLANDIN D SYNTHASE"/>
    <property type="match status" value="1"/>
</dbReference>
<dbReference type="Gene3D" id="3.40.30.10">
    <property type="entry name" value="Glutaredoxin"/>
    <property type="match status" value="1"/>
</dbReference>
<dbReference type="EC" id="2.5.1.18" evidence="1"/>
<proteinExistence type="predicted"/>
<evidence type="ECO:0000256" key="1">
    <source>
        <dbReference type="ARBA" id="ARBA00012452"/>
    </source>
</evidence>
<dbReference type="InterPro" id="IPR010987">
    <property type="entry name" value="Glutathione-S-Trfase_C-like"/>
</dbReference>
<dbReference type="FunFam" id="1.20.1050.10:FF:000030">
    <property type="entry name" value="Glutathione S-transferase S1"/>
    <property type="match status" value="1"/>
</dbReference>
<keyword evidence="7" id="KW-1185">Reference proteome</keyword>
<dbReference type="GO" id="GO:0004364">
    <property type="term" value="F:glutathione transferase activity"/>
    <property type="evidence" value="ECO:0007669"/>
    <property type="project" value="UniProtKB-EC"/>
</dbReference>
<dbReference type="OrthoDB" id="414243at2759"/>
<evidence type="ECO:0000256" key="3">
    <source>
        <dbReference type="ARBA" id="ARBA00047960"/>
    </source>
</evidence>
<dbReference type="InterPro" id="IPR040079">
    <property type="entry name" value="Glutathione_S-Trfase"/>
</dbReference>
<dbReference type="SFLD" id="SFLDG01205">
    <property type="entry name" value="AMPS.1"/>
    <property type="match status" value="1"/>
</dbReference>
<dbReference type="FunFam" id="3.40.30.10:FF:000035">
    <property type="entry name" value="hematopoietic prostaglandin D synthase"/>
    <property type="match status" value="1"/>
</dbReference>
<dbReference type="GeneTree" id="ENSGT00940000160278"/>
<accession>A0A3P9ABM9</accession>
<dbReference type="OMA" id="PWFKEQD"/>
<dbReference type="AlphaFoldDB" id="A0A3P9ABM9"/>
<dbReference type="InterPro" id="IPR036249">
    <property type="entry name" value="Thioredoxin-like_sf"/>
</dbReference>
<keyword evidence="2" id="KW-0808">Transferase</keyword>
<evidence type="ECO:0000256" key="2">
    <source>
        <dbReference type="ARBA" id="ARBA00022679"/>
    </source>
</evidence>
<dbReference type="Pfam" id="PF02798">
    <property type="entry name" value="GST_N"/>
    <property type="match status" value="1"/>
</dbReference>
<dbReference type="InterPro" id="IPR050213">
    <property type="entry name" value="GST_superfamily"/>
</dbReference>
<evidence type="ECO:0000259" key="5">
    <source>
        <dbReference type="PROSITE" id="PS50405"/>
    </source>
</evidence>
<evidence type="ECO:0000259" key="4">
    <source>
        <dbReference type="PROSITE" id="PS50404"/>
    </source>
</evidence>
<dbReference type="PROSITE" id="PS50405">
    <property type="entry name" value="GST_CTER"/>
    <property type="match status" value="1"/>
</dbReference>
<dbReference type="Ensembl" id="ENSELUT00000029181.3">
    <property type="protein sequence ID" value="ENSELUP00000038596.3"/>
    <property type="gene ID" value="ENSELUG00000018513.3"/>
</dbReference>
<reference evidence="6" key="4">
    <citation type="submission" date="2025-09" db="UniProtKB">
        <authorList>
            <consortium name="Ensembl"/>
        </authorList>
    </citation>
    <scope>IDENTIFICATION</scope>
</reference>
<dbReference type="InterPro" id="IPR004045">
    <property type="entry name" value="Glutathione_S-Trfase_N"/>
</dbReference>
<dbReference type="SUPFAM" id="SSF52833">
    <property type="entry name" value="Thioredoxin-like"/>
    <property type="match status" value="1"/>
</dbReference>
<reference evidence="6" key="2">
    <citation type="submission" date="2020-02" db="EMBL/GenBank/DDBJ databases">
        <title>Esox lucius (northern pike) genome, fEsoLuc1, primary haplotype.</title>
        <authorList>
            <person name="Myers G."/>
            <person name="Karagic N."/>
            <person name="Meyer A."/>
            <person name="Pippel M."/>
            <person name="Reichard M."/>
            <person name="Winkler S."/>
            <person name="Tracey A."/>
            <person name="Sims Y."/>
            <person name="Howe K."/>
            <person name="Rhie A."/>
            <person name="Formenti G."/>
            <person name="Durbin R."/>
            <person name="Fedrigo O."/>
            <person name="Jarvis E.D."/>
        </authorList>
    </citation>
    <scope>NUCLEOTIDE SEQUENCE [LARGE SCALE GENOMIC DNA]</scope>
</reference>
<dbReference type="GO" id="GO:0006749">
    <property type="term" value="P:glutathione metabolic process"/>
    <property type="evidence" value="ECO:0007669"/>
    <property type="project" value="TreeGrafter"/>
</dbReference>
<dbReference type="PANTHER" id="PTHR11571">
    <property type="entry name" value="GLUTATHIONE S-TRANSFERASE"/>
    <property type="match status" value="1"/>
</dbReference>
<dbReference type="Gene3D" id="1.20.1050.10">
    <property type="match status" value="1"/>
</dbReference>
<dbReference type="InterPro" id="IPR004046">
    <property type="entry name" value="GST_C"/>
</dbReference>
<evidence type="ECO:0000313" key="6">
    <source>
        <dbReference type="Ensembl" id="ENSELUP00000038596.3"/>
    </source>
</evidence>
<organism evidence="6 7">
    <name type="scientific">Esox lucius</name>
    <name type="common">Northern pike</name>
    <dbReference type="NCBI Taxonomy" id="8010"/>
    <lineage>
        <taxon>Eukaryota</taxon>
        <taxon>Metazoa</taxon>
        <taxon>Chordata</taxon>
        <taxon>Craniata</taxon>
        <taxon>Vertebrata</taxon>
        <taxon>Euteleostomi</taxon>
        <taxon>Actinopterygii</taxon>
        <taxon>Neopterygii</taxon>
        <taxon>Teleostei</taxon>
        <taxon>Protacanthopterygii</taxon>
        <taxon>Esociformes</taxon>
        <taxon>Esocidae</taxon>
        <taxon>Esox</taxon>
    </lineage>
</organism>
<dbReference type="SFLD" id="SFLDS00019">
    <property type="entry name" value="Glutathione_Transferase_(cytos"/>
    <property type="match status" value="1"/>
</dbReference>
<reference evidence="7" key="1">
    <citation type="journal article" date="2014" name="PLoS ONE">
        <title>The genome and linkage map of the northern pike (Esox lucius): conserved synteny revealed between the salmonid sister group and the Neoteleostei.</title>
        <authorList>
            <person name="Rondeau E.B."/>
            <person name="Minkley D.R."/>
            <person name="Leong J.S."/>
            <person name="Messmer A.M."/>
            <person name="Jantzen J.R."/>
            <person name="von Schalburg K.R."/>
            <person name="Lemon C."/>
            <person name="Bird N.H."/>
            <person name="Koop B.F."/>
        </authorList>
    </citation>
    <scope>NUCLEOTIDE SEQUENCE</scope>
</reference>